<dbReference type="Proteomes" id="UP000612899">
    <property type="component" value="Unassembled WGS sequence"/>
</dbReference>
<evidence type="ECO:0000313" key="2">
    <source>
        <dbReference type="Proteomes" id="UP000612899"/>
    </source>
</evidence>
<organism evidence="1 2">
    <name type="scientific">Rhizocola hellebori</name>
    <dbReference type="NCBI Taxonomy" id="1392758"/>
    <lineage>
        <taxon>Bacteria</taxon>
        <taxon>Bacillati</taxon>
        <taxon>Actinomycetota</taxon>
        <taxon>Actinomycetes</taxon>
        <taxon>Micromonosporales</taxon>
        <taxon>Micromonosporaceae</taxon>
        <taxon>Rhizocola</taxon>
    </lineage>
</organism>
<protein>
    <submittedName>
        <fullName evidence="1">Uncharacterized protein</fullName>
    </submittedName>
</protein>
<name>A0A8J3Q2E1_9ACTN</name>
<proteinExistence type="predicted"/>
<reference evidence="1" key="1">
    <citation type="submission" date="2021-01" db="EMBL/GenBank/DDBJ databases">
        <title>Whole genome shotgun sequence of Rhizocola hellebori NBRC 109834.</title>
        <authorList>
            <person name="Komaki H."/>
            <person name="Tamura T."/>
        </authorList>
    </citation>
    <scope>NUCLEOTIDE SEQUENCE</scope>
    <source>
        <strain evidence="1">NBRC 109834</strain>
    </source>
</reference>
<dbReference type="EMBL" id="BONY01000001">
    <property type="protein sequence ID" value="GIH02198.1"/>
    <property type="molecule type" value="Genomic_DNA"/>
</dbReference>
<dbReference type="RefSeq" id="WP_203906117.1">
    <property type="nucleotide sequence ID" value="NZ_BONY01000001.1"/>
</dbReference>
<sequence length="295" mass="32465">MTLAHQMRPPALTHPVLCRHPVDMLGRALMRVSSRRLVRADHPWLIGPSAGRDVVGHDWVERTATDLGGSTSTGPDHGLLASFAALAGDVFDPSDVDPRIADFYEHAARWKLDLWSEWSAVAWPFGRLITAMLSERLQQACLPMHPLDVSHGMSSEVVHIHDAAGGVAGAAWLRNMVKTGTVTYSGLYGVQSLPASNQPSVRVVFPLPLGSIQIFLAPSAGPDGSFYLRSPLGKFGDNGAYLVLERYDETISVRRIPLNEVFHLYVDRDGDVRADHSLKLWTIPAVKLHYRLQRG</sequence>
<evidence type="ECO:0000313" key="1">
    <source>
        <dbReference type="EMBL" id="GIH02198.1"/>
    </source>
</evidence>
<dbReference type="AlphaFoldDB" id="A0A8J3Q2E1"/>
<keyword evidence="2" id="KW-1185">Reference proteome</keyword>
<accession>A0A8J3Q2E1</accession>
<gene>
    <name evidence="1" type="ORF">Rhe02_02650</name>
</gene>
<comment type="caution">
    <text evidence="1">The sequence shown here is derived from an EMBL/GenBank/DDBJ whole genome shotgun (WGS) entry which is preliminary data.</text>
</comment>